<dbReference type="PANTHER" id="PTHR31061">
    <property type="entry name" value="LD22376P"/>
    <property type="match status" value="1"/>
</dbReference>
<keyword evidence="1" id="KW-0812">Transmembrane</keyword>
<feature type="transmembrane region" description="Helical" evidence="1">
    <location>
        <begin position="298"/>
        <end position="318"/>
    </location>
</feature>
<dbReference type="AlphaFoldDB" id="A0A7X8SM49"/>
<feature type="domain" description="Heparan-alpha-glucosaminide N-acetyltransferase catalytic" evidence="2">
    <location>
        <begin position="6"/>
        <end position="220"/>
    </location>
</feature>
<dbReference type="PANTHER" id="PTHR31061:SF24">
    <property type="entry name" value="LD22376P"/>
    <property type="match status" value="1"/>
</dbReference>
<feature type="transmembrane region" description="Helical" evidence="1">
    <location>
        <begin position="338"/>
        <end position="359"/>
    </location>
</feature>
<feature type="transmembrane region" description="Helical" evidence="1">
    <location>
        <begin position="50"/>
        <end position="68"/>
    </location>
</feature>
<feature type="transmembrane region" description="Helical" evidence="1">
    <location>
        <begin position="229"/>
        <end position="246"/>
    </location>
</feature>
<protein>
    <submittedName>
        <fullName evidence="3">DUF1624 domain-containing protein</fullName>
    </submittedName>
</protein>
<feature type="transmembrane region" description="Helical" evidence="1">
    <location>
        <begin position="137"/>
        <end position="157"/>
    </location>
</feature>
<keyword evidence="1" id="KW-1133">Transmembrane helix</keyword>
<dbReference type="EMBL" id="JABAIL010000004">
    <property type="protein sequence ID" value="NLR92695.1"/>
    <property type="molecule type" value="Genomic_DNA"/>
</dbReference>
<reference evidence="3 4" key="1">
    <citation type="submission" date="2020-04" db="EMBL/GenBank/DDBJ databases">
        <title>Flammeovirga sp. SR4, a novel species isolated from seawater.</title>
        <authorList>
            <person name="Wang X."/>
        </authorList>
    </citation>
    <scope>NUCLEOTIDE SEQUENCE [LARGE SCALE GENOMIC DNA]</scope>
    <source>
        <strain evidence="3 4">SR4</strain>
    </source>
</reference>
<feature type="transmembrane region" description="Helical" evidence="1">
    <location>
        <begin position="196"/>
        <end position="217"/>
    </location>
</feature>
<organism evidence="3 4">
    <name type="scientific">Flammeovirga agarivorans</name>
    <dbReference type="NCBI Taxonomy" id="2726742"/>
    <lineage>
        <taxon>Bacteria</taxon>
        <taxon>Pseudomonadati</taxon>
        <taxon>Bacteroidota</taxon>
        <taxon>Cytophagia</taxon>
        <taxon>Cytophagales</taxon>
        <taxon>Flammeovirgaceae</taxon>
        <taxon>Flammeovirga</taxon>
    </lineage>
</organism>
<name>A0A7X8SM49_9BACT</name>
<feature type="transmembrane region" description="Helical" evidence="1">
    <location>
        <begin position="12"/>
        <end position="30"/>
    </location>
</feature>
<evidence type="ECO:0000259" key="2">
    <source>
        <dbReference type="Pfam" id="PF07786"/>
    </source>
</evidence>
<evidence type="ECO:0000313" key="3">
    <source>
        <dbReference type="EMBL" id="NLR92695.1"/>
    </source>
</evidence>
<feature type="transmembrane region" description="Helical" evidence="1">
    <location>
        <begin position="258"/>
        <end position="277"/>
    </location>
</feature>
<dbReference type="RefSeq" id="WP_168883399.1">
    <property type="nucleotide sequence ID" value="NZ_JABAIL010000004.1"/>
</dbReference>
<dbReference type="Proteomes" id="UP000585050">
    <property type="component" value="Unassembled WGS sequence"/>
</dbReference>
<dbReference type="InterPro" id="IPR012429">
    <property type="entry name" value="HGSNAT_cat"/>
</dbReference>
<keyword evidence="4" id="KW-1185">Reference proteome</keyword>
<sequence length="367" mass="40647">MKTSERILSLDIYRGLTVILMILVNNPGTWSAIYPPFQHAHWHGCTPTDLVFPFFLFIVGVSISFSMTKVKQDPVKKNLAMRKGIWRGVKLIGIGLFLGLFPFFNFAEMRIPGVLQRIGLVFIFASAMFLYLSERNIFILFLVIMLGYWGMITLIPVPSYGAPNLDDPNGVISAYIDNIILNGHMWSGTKTWDPEGLVTTLPAIGTAILGLFAGGLIKNKPKSEVVKLLVGYGVVLTAIGYLWGIVFPINKSLWTSTYVFFTGGLGFISLGVSYWIFDVLKKGRNLVLIPQAFGLNPMAAYVLSELTARLIGVIPVGETTVKGFLFSLIAGTGIPLEMASLIFSILYICLMTIPILYLYRKKIVIKV</sequence>
<proteinExistence type="predicted"/>
<evidence type="ECO:0000313" key="4">
    <source>
        <dbReference type="Proteomes" id="UP000585050"/>
    </source>
</evidence>
<feature type="transmembrane region" description="Helical" evidence="1">
    <location>
        <begin position="113"/>
        <end position="132"/>
    </location>
</feature>
<comment type="caution">
    <text evidence="3">The sequence shown here is derived from an EMBL/GenBank/DDBJ whole genome shotgun (WGS) entry which is preliminary data.</text>
</comment>
<keyword evidence="1" id="KW-0472">Membrane</keyword>
<feature type="transmembrane region" description="Helical" evidence="1">
    <location>
        <begin position="89"/>
        <end position="107"/>
    </location>
</feature>
<dbReference type="Pfam" id="PF07786">
    <property type="entry name" value="HGSNAT_cat"/>
    <property type="match status" value="1"/>
</dbReference>
<accession>A0A7X8SM49</accession>
<gene>
    <name evidence="3" type="ORF">HGP29_15860</name>
</gene>
<evidence type="ECO:0000256" key="1">
    <source>
        <dbReference type="SAM" id="Phobius"/>
    </source>
</evidence>